<evidence type="ECO:0000256" key="1">
    <source>
        <dbReference type="SAM" id="MobiDB-lite"/>
    </source>
</evidence>
<evidence type="ECO:0000313" key="3">
    <source>
        <dbReference type="EMBL" id="USW57379.1"/>
    </source>
</evidence>
<dbReference type="Pfam" id="PF01814">
    <property type="entry name" value="Hemerythrin"/>
    <property type="match status" value="1"/>
</dbReference>
<feature type="region of interest" description="Disordered" evidence="1">
    <location>
        <begin position="1"/>
        <end position="60"/>
    </location>
</feature>
<dbReference type="InterPro" id="IPR053206">
    <property type="entry name" value="Dimeric_xanthone_biosynth"/>
</dbReference>
<dbReference type="PANTHER" id="PTHR38048">
    <property type="entry name" value="EXPRESSED PROTEIN"/>
    <property type="match status" value="1"/>
</dbReference>
<dbReference type="InterPro" id="IPR012312">
    <property type="entry name" value="Hemerythrin-like"/>
</dbReference>
<dbReference type="AlphaFoldDB" id="A0A9Q9AXT9"/>
<sequence length="224" mass="26122">MSTTTTSTMNVEHGREDAFEKMEEAGVPKTAEPSEVAFSAKKNPEVKPKQEQLEKEKEKKLPKLSAQEFKAYNHMAEHMDMFHNHFRQTWTTLSTACTRNSRPSGMSIRQFLALITQFCHQLTLHHTIEEQHIFPVLAKKMAFFTPEEHALTQHAGIHKGVEELEEWVQEVKEGGREFSLRELKKVLDGFGEVLWRHLDDEVRTLGAENMRLFWSLEEMRRMPM</sequence>
<proteinExistence type="predicted"/>
<protein>
    <submittedName>
        <fullName evidence="3">Hemerythrin</fullName>
    </submittedName>
</protein>
<dbReference type="EMBL" id="CP099426">
    <property type="protein sequence ID" value="USW57379.1"/>
    <property type="molecule type" value="Genomic_DNA"/>
</dbReference>
<evidence type="ECO:0000313" key="4">
    <source>
        <dbReference type="Proteomes" id="UP001056384"/>
    </source>
</evidence>
<dbReference type="Proteomes" id="UP001056384">
    <property type="component" value="Chromosome 9"/>
</dbReference>
<keyword evidence="4" id="KW-1185">Reference proteome</keyword>
<accession>A0A9Q9AXT9</accession>
<name>A0A9Q9AXT9_9PEZI</name>
<reference evidence="3" key="1">
    <citation type="submission" date="2022-06" db="EMBL/GenBank/DDBJ databases">
        <title>Complete genome sequences of two strains of the flax pathogen Septoria linicola.</title>
        <authorList>
            <person name="Lapalu N."/>
            <person name="Simon A."/>
            <person name="Demenou B."/>
            <person name="Paumier D."/>
            <person name="Guillot M.-P."/>
            <person name="Gout L."/>
            <person name="Valade R."/>
        </authorList>
    </citation>
    <scope>NUCLEOTIDE SEQUENCE</scope>
    <source>
        <strain evidence="3">SE15195</strain>
    </source>
</reference>
<dbReference type="Gene3D" id="1.20.120.520">
    <property type="entry name" value="nmb1532 protein domain like"/>
    <property type="match status" value="1"/>
</dbReference>
<organism evidence="3 4">
    <name type="scientific">Septoria linicola</name>
    <dbReference type="NCBI Taxonomy" id="215465"/>
    <lineage>
        <taxon>Eukaryota</taxon>
        <taxon>Fungi</taxon>
        <taxon>Dikarya</taxon>
        <taxon>Ascomycota</taxon>
        <taxon>Pezizomycotina</taxon>
        <taxon>Dothideomycetes</taxon>
        <taxon>Dothideomycetidae</taxon>
        <taxon>Mycosphaerellales</taxon>
        <taxon>Mycosphaerellaceae</taxon>
        <taxon>Septoria</taxon>
    </lineage>
</organism>
<feature type="compositionally biased region" description="Basic and acidic residues" evidence="1">
    <location>
        <begin position="12"/>
        <end position="26"/>
    </location>
</feature>
<dbReference type="PANTHER" id="PTHR38048:SF1">
    <property type="entry name" value="HEMERYTHRIN-LIKE DOMAIN-CONTAINING PROTEIN"/>
    <property type="match status" value="1"/>
</dbReference>
<dbReference type="CDD" id="cd12108">
    <property type="entry name" value="Hr-like"/>
    <property type="match status" value="1"/>
</dbReference>
<evidence type="ECO:0000259" key="2">
    <source>
        <dbReference type="Pfam" id="PF01814"/>
    </source>
</evidence>
<feature type="compositionally biased region" description="Basic and acidic residues" evidence="1">
    <location>
        <begin position="42"/>
        <end position="60"/>
    </location>
</feature>
<feature type="domain" description="Hemerythrin-like" evidence="2">
    <location>
        <begin position="75"/>
        <end position="203"/>
    </location>
</feature>
<gene>
    <name evidence="3" type="ORF">Slin15195_G106980</name>
</gene>
<feature type="compositionally biased region" description="Polar residues" evidence="1">
    <location>
        <begin position="1"/>
        <end position="10"/>
    </location>
</feature>